<sequence length="89" mass="10353">MQLQQQQSQVRQLLHHQMQDAGFVQSHLDPVRANSMLHQVLFRQHLLHDLQQKSLPPGHPDPSLEQLIQAKFGQSLQREHHNDLLESLS</sequence>
<keyword evidence="2" id="KW-1185">Reference proteome</keyword>
<organism evidence="1 2">
    <name type="scientific">Nelumbo nucifera</name>
    <name type="common">Sacred lotus</name>
    <dbReference type="NCBI Taxonomy" id="4432"/>
    <lineage>
        <taxon>Eukaryota</taxon>
        <taxon>Viridiplantae</taxon>
        <taxon>Streptophyta</taxon>
        <taxon>Embryophyta</taxon>
        <taxon>Tracheophyta</taxon>
        <taxon>Spermatophyta</taxon>
        <taxon>Magnoliopsida</taxon>
        <taxon>Proteales</taxon>
        <taxon>Nelumbonaceae</taxon>
        <taxon>Nelumbo</taxon>
    </lineage>
</organism>
<name>A0A822XK57_NELNU</name>
<dbReference type="AlphaFoldDB" id="A0A822XK57"/>
<dbReference type="PANTHER" id="PTHR46992">
    <property type="entry name" value="GYF DOMAIN-CONTAINING PROTEIN"/>
    <property type="match status" value="1"/>
</dbReference>
<dbReference type="Proteomes" id="UP000607653">
    <property type="component" value="Unassembled WGS sequence"/>
</dbReference>
<evidence type="ECO:0000313" key="2">
    <source>
        <dbReference type="Proteomes" id="UP000607653"/>
    </source>
</evidence>
<reference evidence="1 2" key="1">
    <citation type="journal article" date="2020" name="Mol. Biol. Evol.">
        <title>Distinct Expression and Methylation Patterns for Genes with Different Fates following a Single Whole-Genome Duplication in Flowering Plants.</title>
        <authorList>
            <person name="Shi T."/>
            <person name="Rahmani R.S."/>
            <person name="Gugger P.F."/>
            <person name="Wang M."/>
            <person name="Li H."/>
            <person name="Zhang Y."/>
            <person name="Li Z."/>
            <person name="Wang Q."/>
            <person name="Van de Peer Y."/>
            <person name="Marchal K."/>
            <person name="Chen J."/>
        </authorList>
    </citation>
    <scope>NUCLEOTIDE SEQUENCE [LARGE SCALE GENOMIC DNA]</scope>
    <source>
        <tissue evidence="1">Leaf</tissue>
    </source>
</reference>
<gene>
    <name evidence="1" type="ORF">HUJ06_022150</name>
</gene>
<protein>
    <submittedName>
        <fullName evidence="1">Uncharacterized protein</fullName>
    </submittedName>
</protein>
<proteinExistence type="predicted"/>
<dbReference type="PANTHER" id="PTHR46992:SF1">
    <property type="entry name" value="GYF DOMAIN-CONTAINING PROTEIN"/>
    <property type="match status" value="1"/>
</dbReference>
<accession>A0A822XK57</accession>
<evidence type="ECO:0000313" key="1">
    <source>
        <dbReference type="EMBL" id="DAD20687.1"/>
    </source>
</evidence>
<dbReference type="EMBL" id="DUZY01000001">
    <property type="protein sequence ID" value="DAD20687.1"/>
    <property type="molecule type" value="Genomic_DNA"/>
</dbReference>
<comment type="caution">
    <text evidence="1">The sequence shown here is derived from an EMBL/GenBank/DDBJ whole genome shotgun (WGS) entry which is preliminary data.</text>
</comment>